<gene>
    <name evidence="4" type="ORF">CKA38_10415</name>
</gene>
<sequence>MIVFSSIKTKHFYQSRAMNKRREEAILKQLEACDFLTTEQAMKLVGGSAATIRRAFIRLAETNLARRVHGGLRRLPVGGDGSLPFVMRERWFEDEKARLAARAIEFFPKGGVAFIHGGSTTLKLTQHIRSGTIITDSINVCGSFMQRFSSGGGPEILLPGGTLDLRGDALYGPRTEAALREYRADVVFFSARGMDEEGLLDTSDTLVATVRLMMRNASLRVMLADHSKFRKFGLTQMAPWENVDVLVTSDHPENRPWFETIKNHGVKIVFA</sequence>
<evidence type="ECO:0000256" key="1">
    <source>
        <dbReference type="ARBA" id="ARBA00023015"/>
    </source>
</evidence>
<keyword evidence="1" id="KW-0805">Transcription regulation</keyword>
<dbReference type="Pfam" id="PF00455">
    <property type="entry name" value="DeoRC"/>
    <property type="match status" value="1"/>
</dbReference>
<dbReference type="PANTHER" id="PTHR30363">
    <property type="entry name" value="HTH-TYPE TRANSCRIPTIONAL REGULATOR SRLR-RELATED"/>
    <property type="match status" value="1"/>
</dbReference>
<dbReference type="SMART" id="SM01134">
    <property type="entry name" value="DeoRC"/>
    <property type="match status" value="1"/>
</dbReference>
<dbReference type="InterPro" id="IPR050313">
    <property type="entry name" value="Carb_Metab_HTH_regulators"/>
</dbReference>
<dbReference type="PANTHER" id="PTHR30363:SF44">
    <property type="entry name" value="AGA OPERON TRANSCRIPTIONAL REPRESSOR-RELATED"/>
    <property type="match status" value="1"/>
</dbReference>
<protein>
    <recommendedName>
        <fullName evidence="3">HTH deoR-type domain-containing protein</fullName>
    </recommendedName>
</protein>
<dbReference type="AlphaFoldDB" id="A0A2U8E3X8"/>
<dbReference type="SMART" id="SM00420">
    <property type="entry name" value="HTH_DEOR"/>
    <property type="match status" value="1"/>
</dbReference>
<dbReference type="SUPFAM" id="SSF46785">
    <property type="entry name" value="Winged helix' DNA-binding domain"/>
    <property type="match status" value="1"/>
</dbReference>
<feature type="domain" description="HTH deoR-type" evidence="3">
    <location>
        <begin position="19"/>
        <end position="74"/>
    </location>
</feature>
<dbReference type="SUPFAM" id="SSF100950">
    <property type="entry name" value="NagB/RpiA/CoA transferase-like"/>
    <property type="match status" value="1"/>
</dbReference>
<accession>A0A2U8E3X8</accession>
<evidence type="ECO:0000313" key="4">
    <source>
        <dbReference type="EMBL" id="AWI09603.1"/>
    </source>
</evidence>
<evidence type="ECO:0000313" key="5">
    <source>
        <dbReference type="Proteomes" id="UP000244896"/>
    </source>
</evidence>
<dbReference type="EMBL" id="CP023004">
    <property type="protein sequence ID" value="AWI09603.1"/>
    <property type="molecule type" value="Genomic_DNA"/>
</dbReference>
<dbReference type="InterPro" id="IPR001034">
    <property type="entry name" value="DeoR_HTH"/>
</dbReference>
<reference evidence="4 5" key="1">
    <citation type="journal article" date="2018" name="Syst. Appl. Microbiol.">
        <title>Ereboglobus luteus gen. nov. sp. nov. from cockroach guts, and new insights into the oxygen relationship of the genera Opitutus and Didymococcus (Verrucomicrobia: Opitutaceae).</title>
        <authorList>
            <person name="Tegtmeier D."/>
            <person name="Belitz A."/>
            <person name="Radek R."/>
            <person name="Heimerl T."/>
            <person name="Brune A."/>
        </authorList>
    </citation>
    <scope>NUCLEOTIDE SEQUENCE [LARGE SCALE GENOMIC DNA]</scope>
    <source>
        <strain evidence="4 5">Ho45</strain>
    </source>
</reference>
<dbReference type="InterPro" id="IPR014036">
    <property type="entry name" value="DeoR-like_C"/>
</dbReference>
<dbReference type="InterPro" id="IPR036390">
    <property type="entry name" value="WH_DNA-bd_sf"/>
</dbReference>
<proteinExistence type="predicted"/>
<dbReference type="Proteomes" id="UP000244896">
    <property type="component" value="Chromosome"/>
</dbReference>
<keyword evidence="2" id="KW-0804">Transcription</keyword>
<dbReference type="PROSITE" id="PS51000">
    <property type="entry name" value="HTH_DEOR_2"/>
    <property type="match status" value="1"/>
</dbReference>
<organism evidence="4 5">
    <name type="scientific">Ereboglobus luteus</name>
    <dbReference type="NCBI Taxonomy" id="1796921"/>
    <lineage>
        <taxon>Bacteria</taxon>
        <taxon>Pseudomonadati</taxon>
        <taxon>Verrucomicrobiota</taxon>
        <taxon>Opitutia</taxon>
        <taxon>Opitutales</taxon>
        <taxon>Opitutaceae</taxon>
        <taxon>Ereboglobus</taxon>
    </lineage>
</organism>
<evidence type="ECO:0000259" key="3">
    <source>
        <dbReference type="PROSITE" id="PS51000"/>
    </source>
</evidence>
<dbReference type="GO" id="GO:0003700">
    <property type="term" value="F:DNA-binding transcription factor activity"/>
    <property type="evidence" value="ECO:0007669"/>
    <property type="project" value="InterPro"/>
</dbReference>
<dbReference type="InterPro" id="IPR037171">
    <property type="entry name" value="NagB/RpiA_transferase-like"/>
</dbReference>
<keyword evidence="5" id="KW-1185">Reference proteome</keyword>
<dbReference type="Pfam" id="PF08220">
    <property type="entry name" value="HTH_DeoR"/>
    <property type="match status" value="1"/>
</dbReference>
<name>A0A2U8E3X8_9BACT</name>
<dbReference type="KEGG" id="elut:CKA38_10415"/>
<evidence type="ECO:0000256" key="2">
    <source>
        <dbReference type="ARBA" id="ARBA00023163"/>
    </source>
</evidence>